<feature type="compositionally biased region" description="Low complexity" evidence="1">
    <location>
        <begin position="69"/>
        <end position="87"/>
    </location>
</feature>
<feature type="transmembrane region" description="Helical" evidence="2">
    <location>
        <begin position="609"/>
        <end position="632"/>
    </location>
</feature>
<feature type="compositionally biased region" description="Basic and acidic residues" evidence="1">
    <location>
        <begin position="890"/>
        <end position="901"/>
    </location>
</feature>
<keyword evidence="2" id="KW-0812">Transmembrane</keyword>
<feature type="transmembrane region" description="Helical" evidence="2">
    <location>
        <begin position="652"/>
        <end position="672"/>
    </location>
</feature>
<name>A0ABV6NX28_9ACTN</name>
<proteinExistence type="predicted"/>
<accession>A0ABV6NX28</accession>
<dbReference type="RefSeq" id="WP_377339056.1">
    <property type="nucleotide sequence ID" value="NZ_JBHLUE010000011.1"/>
</dbReference>
<feature type="transmembrane region" description="Helical" evidence="2">
    <location>
        <begin position="538"/>
        <end position="561"/>
    </location>
</feature>
<feature type="transmembrane region" description="Helical" evidence="2">
    <location>
        <begin position="454"/>
        <end position="474"/>
    </location>
</feature>
<organism evidence="3 4">
    <name type="scientific">Plantactinospora siamensis</name>
    <dbReference type="NCBI Taxonomy" id="555372"/>
    <lineage>
        <taxon>Bacteria</taxon>
        <taxon>Bacillati</taxon>
        <taxon>Actinomycetota</taxon>
        <taxon>Actinomycetes</taxon>
        <taxon>Micromonosporales</taxon>
        <taxon>Micromonosporaceae</taxon>
        <taxon>Plantactinospora</taxon>
    </lineage>
</organism>
<reference evidence="3 4" key="1">
    <citation type="submission" date="2024-09" db="EMBL/GenBank/DDBJ databases">
        <authorList>
            <person name="Sun Q."/>
            <person name="Mori K."/>
        </authorList>
    </citation>
    <scope>NUCLEOTIDE SEQUENCE [LARGE SCALE GENOMIC DNA]</scope>
    <source>
        <strain evidence="3 4">TBRC 2205</strain>
    </source>
</reference>
<evidence type="ECO:0008006" key="5">
    <source>
        <dbReference type="Google" id="ProtNLM"/>
    </source>
</evidence>
<feature type="transmembrane region" description="Helical" evidence="2">
    <location>
        <begin position="153"/>
        <end position="175"/>
    </location>
</feature>
<feature type="transmembrane region" description="Helical" evidence="2">
    <location>
        <begin position="422"/>
        <end position="442"/>
    </location>
</feature>
<gene>
    <name evidence="3" type="ORF">ACFFHU_14460</name>
</gene>
<feature type="transmembrane region" description="Helical" evidence="2">
    <location>
        <begin position="270"/>
        <end position="291"/>
    </location>
</feature>
<protein>
    <recommendedName>
        <fullName evidence="5">Integral membrane protein</fullName>
    </recommendedName>
</protein>
<feature type="transmembrane region" description="Helical" evidence="2">
    <location>
        <begin position="336"/>
        <end position="360"/>
    </location>
</feature>
<feature type="region of interest" description="Disordered" evidence="1">
    <location>
        <begin position="872"/>
        <end position="901"/>
    </location>
</feature>
<comment type="caution">
    <text evidence="3">The sequence shown here is derived from an EMBL/GenBank/DDBJ whole genome shotgun (WGS) entry which is preliminary data.</text>
</comment>
<evidence type="ECO:0000313" key="3">
    <source>
        <dbReference type="EMBL" id="MFC0565333.1"/>
    </source>
</evidence>
<keyword evidence="4" id="KW-1185">Reference proteome</keyword>
<feature type="transmembrane region" description="Helical" evidence="2">
    <location>
        <begin position="397"/>
        <end position="415"/>
    </location>
</feature>
<evidence type="ECO:0000256" key="2">
    <source>
        <dbReference type="SAM" id="Phobius"/>
    </source>
</evidence>
<feature type="transmembrane region" description="Helical" evidence="2">
    <location>
        <begin position="495"/>
        <end position="518"/>
    </location>
</feature>
<evidence type="ECO:0000313" key="4">
    <source>
        <dbReference type="Proteomes" id="UP001589894"/>
    </source>
</evidence>
<evidence type="ECO:0000256" key="1">
    <source>
        <dbReference type="SAM" id="MobiDB-lite"/>
    </source>
</evidence>
<dbReference type="Proteomes" id="UP001589894">
    <property type="component" value="Unassembled WGS sequence"/>
</dbReference>
<keyword evidence="2" id="KW-0472">Membrane</keyword>
<feature type="region of interest" description="Disordered" evidence="1">
    <location>
        <begin position="31"/>
        <end position="87"/>
    </location>
</feature>
<sequence>MRARILELRVHGVSNTPPADILGLVDRAEAPATAGSARDPTAEPEQPRLVAGDAMTGFYRSNRPDPADPADSAGPVDPTGPVDPAEPADPVVVEAYSWGQLTSGARTAKDIERGLWTLLLPFALANVALHARPEVPADPDQERWRSRSGIDAWLIRLFCLSLTATLVLAATGVGVDLIGWQCVDARCLAQVPGPWGFLADGWWSRSTRPLAVGLLLPYALLALVGLLAWRSYQYEADLPAAPADPADDEPPDNPLRHPTFWCGEGQVRRLAALHLATGAAVATAVPLGAVLALGPPTGVRGVLAWAAAGALLGTVALAAAALGHPYVARRAGHAPLGWYAAALGWLALAGVAAAVVVLLLPGASGGAPPGPLPAPVDCLSDRHGTGCPGSLPGFDGLLVGLASAQVLLLIAIGGVSRTGRRALAGPAAGAAALLAAVAWLGGVLPAAPPAPGRLPAWTVLLGVFAGTAAGTLLLPRRPPASPGAGRYDRMAWGGCAPAVLAGLGWLLASSYSAGALYWTMARLNRGHPVAPVLLPVPVAWAGPAFLIALLALAGTGLRAWVEFLLLRRRILVDLVTTGPPLSAHERRRARDVAAFHALHRLVGDRALRLVGQLTAFAGVLAAVATAGALAGVRPVALSPAGWAMLVRAAVDGGASLAGLLPVLVSCVGLLVYRKDSVRRAVGVIWDIGTFWPRAAHPLAPPSYAERAVPQLQTRVTGLMALPDADPRHVDGVVLSGHSQGAVISAAVILQVPARWRRRLWFFSYGCQLSKLYGRVFPAYFGPDRLPAVTAALTPPGGRPGWTNFWRPTDPLGWPVPAAEREFALRDPVALHPRDGEVRDPPIRSHGGYPLDPEYRRERAEVARLLAARLLPAGTPRPDGVVPPSAGALPRQKETAEPAADR</sequence>
<feature type="transmembrane region" description="Helical" evidence="2">
    <location>
        <begin position="303"/>
        <end position="324"/>
    </location>
</feature>
<feature type="transmembrane region" description="Helical" evidence="2">
    <location>
        <begin position="210"/>
        <end position="229"/>
    </location>
</feature>
<dbReference type="EMBL" id="JBHLUE010000011">
    <property type="protein sequence ID" value="MFC0565333.1"/>
    <property type="molecule type" value="Genomic_DNA"/>
</dbReference>
<keyword evidence="2" id="KW-1133">Transmembrane helix</keyword>